<dbReference type="PANTHER" id="PTHR43943">
    <property type="entry name" value="DEHYDROGENASE/REDUCTASE (SDR FAMILY) MEMBER 4"/>
    <property type="match status" value="1"/>
</dbReference>
<keyword evidence="4" id="KW-1185">Reference proteome</keyword>
<keyword evidence="2" id="KW-0560">Oxidoreductase</keyword>
<reference evidence="3" key="1">
    <citation type="journal article" date="2014" name="Int. J. Syst. Evol. Microbiol.">
        <title>Complete genome sequence of Corynebacterium casei LMG S-19264T (=DSM 44701T), isolated from a smear-ripened cheese.</title>
        <authorList>
            <consortium name="US DOE Joint Genome Institute (JGI-PGF)"/>
            <person name="Walter F."/>
            <person name="Albersmeier A."/>
            <person name="Kalinowski J."/>
            <person name="Ruckert C."/>
        </authorList>
    </citation>
    <scope>NUCLEOTIDE SEQUENCE</scope>
    <source>
        <strain evidence="3">CGMCC 4.7278</strain>
    </source>
</reference>
<dbReference type="EMBL" id="BMMW01000001">
    <property type="protein sequence ID" value="GGK38772.1"/>
    <property type="molecule type" value="Genomic_DNA"/>
</dbReference>
<dbReference type="Pfam" id="PF13561">
    <property type="entry name" value="adh_short_C2"/>
    <property type="match status" value="1"/>
</dbReference>
<protein>
    <submittedName>
        <fullName evidence="3">3-oxoacyl-ACP reductase</fullName>
    </submittedName>
</protein>
<evidence type="ECO:0000256" key="1">
    <source>
        <dbReference type="ARBA" id="ARBA00006484"/>
    </source>
</evidence>
<gene>
    <name evidence="3" type="primary">fabG</name>
    <name evidence="3" type="ORF">GCM10011591_08100</name>
</gene>
<proteinExistence type="inferred from homology"/>
<dbReference type="SUPFAM" id="SSF51735">
    <property type="entry name" value="NAD(P)-binding Rossmann-fold domains"/>
    <property type="match status" value="1"/>
</dbReference>
<dbReference type="PROSITE" id="PS00061">
    <property type="entry name" value="ADH_SHORT"/>
    <property type="match status" value="1"/>
</dbReference>
<evidence type="ECO:0000313" key="3">
    <source>
        <dbReference type="EMBL" id="GGK38772.1"/>
    </source>
</evidence>
<accession>A0A917V548</accession>
<dbReference type="NCBIfam" id="NF005559">
    <property type="entry name" value="PRK07231.1"/>
    <property type="match status" value="1"/>
</dbReference>
<organism evidence="3 4">
    <name type="scientific">Nocardia camponoti</name>
    <dbReference type="NCBI Taxonomy" id="1616106"/>
    <lineage>
        <taxon>Bacteria</taxon>
        <taxon>Bacillati</taxon>
        <taxon>Actinomycetota</taxon>
        <taxon>Actinomycetes</taxon>
        <taxon>Mycobacteriales</taxon>
        <taxon>Nocardiaceae</taxon>
        <taxon>Nocardia</taxon>
    </lineage>
</organism>
<dbReference type="PANTHER" id="PTHR43943:SF2">
    <property type="entry name" value="DEHYDROGENASE_REDUCTASE 4"/>
    <property type="match status" value="1"/>
</dbReference>
<dbReference type="FunFam" id="3.40.50.720:FF:000084">
    <property type="entry name" value="Short-chain dehydrogenase reductase"/>
    <property type="match status" value="1"/>
</dbReference>
<evidence type="ECO:0000313" key="4">
    <source>
        <dbReference type="Proteomes" id="UP000612956"/>
    </source>
</evidence>
<reference evidence="3" key="2">
    <citation type="submission" date="2020-09" db="EMBL/GenBank/DDBJ databases">
        <authorList>
            <person name="Sun Q."/>
            <person name="Zhou Y."/>
        </authorList>
    </citation>
    <scope>NUCLEOTIDE SEQUENCE</scope>
    <source>
        <strain evidence="3">CGMCC 4.7278</strain>
    </source>
</reference>
<dbReference type="AlphaFoldDB" id="A0A917V548"/>
<sequence length="265" mass="27165">MSPITLVAMSTDLSSLSGRTALVTGASRGIGLATAAELLARGANVVITARKPEPLEAAAEQLRALGHKGQVSAVAGNAGDDAARAEAVARAVTEFGSLDILINNTGINPVFGALMDADLNAVSKIFDVNVVAALGYVQEAYRAWMAEHGGAVVNVASVAGIRSSGVISAYGASKAALIRLTEELAWQLGPKIRVNAVAPGVVKTKFADALYSADEERAASGYPLKRLGEPEDVARLIAFLVSDEAAWITGDVVRVDGGLLATGSL</sequence>
<dbReference type="InterPro" id="IPR020904">
    <property type="entry name" value="Sc_DH/Rdtase_CS"/>
</dbReference>
<dbReference type="Gene3D" id="3.40.50.720">
    <property type="entry name" value="NAD(P)-binding Rossmann-like Domain"/>
    <property type="match status" value="1"/>
</dbReference>
<comment type="similarity">
    <text evidence="1">Belongs to the short-chain dehydrogenases/reductases (SDR) family.</text>
</comment>
<dbReference type="InterPro" id="IPR036291">
    <property type="entry name" value="NAD(P)-bd_dom_sf"/>
</dbReference>
<dbReference type="GO" id="GO:0016491">
    <property type="term" value="F:oxidoreductase activity"/>
    <property type="evidence" value="ECO:0007669"/>
    <property type="project" value="UniProtKB-KW"/>
</dbReference>
<dbReference type="Proteomes" id="UP000612956">
    <property type="component" value="Unassembled WGS sequence"/>
</dbReference>
<evidence type="ECO:0000256" key="2">
    <source>
        <dbReference type="ARBA" id="ARBA00023002"/>
    </source>
</evidence>
<comment type="caution">
    <text evidence="3">The sequence shown here is derived from an EMBL/GenBank/DDBJ whole genome shotgun (WGS) entry which is preliminary data.</text>
</comment>
<dbReference type="InterPro" id="IPR002347">
    <property type="entry name" value="SDR_fam"/>
</dbReference>
<dbReference type="PRINTS" id="PR00080">
    <property type="entry name" value="SDRFAMILY"/>
</dbReference>
<dbReference type="PRINTS" id="PR00081">
    <property type="entry name" value="GDHRDH"/>
</dbReference>
<name>A0A917V548_9NOCA</name>
<dbReference type="CDD" id="cd05233">
    <property type="entry name" value="SDR_c"/>
    <property type="match status" value="1"/>
</dbReference>